<feature type="region of interest" description="Disordered" evidence="2">
    <location>
        <begin position="1"/>
        <end position="59"/>
    </location>
</feature>
<comment type="caution">
    <text evidence="4">The sequence shown here is derived from an EMBL/GenBank/DDBJ whole genome shotgun (WGS) entry which is preliminary data.</text>
</comment>
<feature type="transmembrane region" description="Helical" evidence="3">
    <location>
        <begin position="74"/>
        <end position="91"/>
    </location>
</feature>
<proteinExistence type="predicted"/>
<gene>
    <name evidence="4" type="ORF">C2E20_5124</name>
</gene>
<evidence type="ECO:0000256" key="2">
    <source>
        <dbReference type="SAM" id="MobiDB-lite"/>
    </source>
</evidence>
<accession>A0A2P6VBW9</accession>
<dbReference type="EMBL" id="LHPF02000014">
    <property type="protein sequence ID" value="PSC71585.1"/>
    <property type="molecule type" value="Genomic_DNA"/>
</dbReference>
<name>A0A2P6VBW9_9CHLO</name>
<sequence>MAAVAMFGSGLGRPAAPLLNGRRPSTRSATLSKDCDPRPGSPCAERGGGGSGGGGGGDDGRFGTLFKAMRWNDFGAVVGCIGGSAGAFLAVESNMRNTKDRRAAKVERGVEKLERDVEELKRNNSEMSGKLDVLIAVFASPDTPRTRARPVARS</sequence>
<feature type="coiled-coil region" evidence="1">
    <location>
        <begin position="96"/>
        <end position="130"/>
    </location>
</feature>
<reference evidence="4 5" key="1">
    <citation type="journal article" date="2018" name="Plant J.">
        <title>Genome sequences of Chlorella sorokiniana UTEX 1602 and Micractinium conductrix SAG 241.80: implications to maltose excretion by a green alga.</title>
        <authorList>
            <person name="Arriola M.B."/>
            <person name="Velmurugan N."/>
            <person name="Zhang Y."/>
            <person name="Plunkett M.H."/>
            <person name="Hondzo H."/>
            <person name="Barney B.M."/>
        </authorList>
    </citation>
    <scope>NUCLEOTIDE SEQUENCE [LARGE SCALE GENOMIC DNA]</scope>
    <source>
        <strain evidence="4 5">SAG 241.80</strain>
    </source>
</reference>
<evidence type="ECO:0000256" key="1">
    <source>
        <dbReference type="SAM" id="Coils"/>
    </source>
</evidence>
<evidence type="ECO:0000313" key="5">
    <source>
        <dbReference type="Proteomes" id="UP000239649"/>
    </source>
</evidence>
<keyword evidence="3" id="KW-0472">Membrane</keyword>
<keyword evidence="1" id="KW-0175">Coiled coil</keyword>
<feature type="compositionally biased region" description="Gly residues" evidence="2">
    <location>
        <begin position="46"/>
        <end position="57"/>
    </location>
</feature>
<keyword evidence="5" id="KW-1185">Reference proteome</keyword>
<evidence type="ECO:0000256" key="3">
    <source>
        <dbReference type="SAM" id="Phobius"/>
    </source>
</evidence>
<dbReference type="Proteomes" id="UP000239649">
    <property type="component" value="Unassembled WGS sequence"/>
</dbReference>
<protein>
    <submittedName>
        <fullName evidence="4">Uncharacterized protein</fullName>
    </submittedName>
</protein>
<keyword evidence="3" id="KW-1133">Transmembrane helix</keyword>
<evidence type="ECO:0000313" key="4">
    <source>
        <dbReference type="EMBL" id="PSC71585.1"/>
    </source>
</evidence>
<dbReference type="AlphaFoldDB" id="A0A2P6VBW9"/>
<keyword evidence="3" id="KW-0812">Transmembrane</keyword>
<organism evidence="4 5">
    <name type="scientific">Micractinium conductrix</name>
    <dbReference type="NCBI Taxonomy" id="554055"/>
    <lineage>
        <taxon>Eukaryota</taxon>
        <taxon>Viridiplantae</taxon>
        <taxon>Chlorophyta</taxon>
        <taxon>core chlorophytes</taxon>
        <taxon>Trebouxiophyceae</taxon>
        <taxon>Chlorellales</taxon>
        <taxon>Chlorellaceae</taxon>
        <taxon>Chlorella clade</taxon>
        <taxon>Micractinium</taxon>
    </lineage>
</organism>